<feature type="compositionally biased region" description="Polar residues" evidence="1">
    <location>
        <begin position="113"/>
        <end position="122"/>
    </location>
</feature>
<feature type="compositionally biased region" description="Basic and acidic residues" evidence="1">
    <location>
        <begin position="443"/>
        <end position="452"/>
    </location>
</feature>
<feature type="compositionally biased region" description="Basic and acidic residues" evidence="1">
    <location>
        <begin position="289"/>
        <end position="313"/>
    </location>
</feature>
<keyword evidence="2" id="KW-0812">Transmembrane</keyword>
<protein>
    <submittedName>
        <fullName evidence="3">Uncharacterized protein</fullName>
    </submittedName>
</protein>
<dbReference type="EMBL" id="AWQS01000420">
    <property type="protein sequence ID" value="EWT03861.1"/>
    <property type="molecule type" value="Genomic_DNA"/>
</dbReference>
<evidence type="ECO:0000256" key="2">
    <source>
        <dbReference type="SAM" id="Phobius"/>
    </source>
</evidence>
<feature type="transmembrane region" description="Helical" evidence="2">
    <location>
        <begin position="7"/>
        <end position="26"/>
    </location>
</feature>
<keyword evidence="4" id="KW-1185">Reference proteome</keyword>
<dbReference type="PATRIC" id="fig|584657.3.peg.4263"/>
<feature type="compositionally biased region" description="Basic and acidic residues" evidence="1">
    <location>
        <begin position="123"/>
        <end position="184"/>
    </location>
</feature>
<comment type="caution">
    <text evidence="3">The sequence shown here is derived from an EMBL/GenBank/DDBJ whole genome shotgun (WGS) entry which is preliminary data.</text>
</comment>
<dbReference type="AlphaFoldDB" id="W9GCB9"/>
<dbReference type="RefSeq" id="WP_051518925.1">
    <property type="nucleotide sequence ID" value="NZ_AWQS01000420.1"/>
</dbReference>
<feature type="region of interest" description="Disordered" evidence="1">
    <location>
        <begin position="34"/>
        <end position="238"/>
    </location>
</feature>
<feature type="compositionally biased region" description="Low complexity" evidence="1">
    <location>
        <begin position="43"/>
        <end position="56"/>
    </location>
</feature>
<proteinExistence type="predicted"/>
<keyword evidence="2" id="KW-1133">Transmembrane helix</keyword>
<evidence type="ECO:0000256" key="1">
    <source>
        <dbReference type="SAM" id="MobiDB-lite"/>
    </source>
</evidence>
<feature type="compositionally biased region" description="Low complexity" evidence="1">
    <location>
        <begin position="77"/>
        <end position="87"/>
    </location>
</feature>
<reference evidence="4" key="1">
    <citation type="submission" date="2013-08" db="EMBL/GenBank/DDBJ databases">
        <title>Intrasporangium oryzae NRRL B-24470.</title>
        <authorList>
            <person name="Liu H."/>
            <person name="Wang G."/>
        </authorList>
    </citation>
    <scope>NUCLEOTIDE SEQUENCE [LARGE SCALE GENOMIC DNA]</scope>
    <source>
        <strain evidence="4">Q5-1</strain>
    </source>
</reference>
<sequence>MSDTQKLILWIVLAVVVIAIVAWLLVRSSRKRQEEEQRRQARSLRAQAAARNASVTRAKDRASVTQQIASEARAEAEQTQAEAQQALEEAKARAAEAQQQAARAERLDQEAQSHQSSAGQVQSDRDDLLREADRVDPDVPTDERGQRVDDSARRGDPGAEGVVHTDDSLAGPRARDERAADEKAAASFGDKTTAEVPARDEMRRPAGSADAGVRAEATDGTGPERHDEAQRPSAWPGAVGVGSAVGAVAAGGISAATFEDDEPDLADAENPFAAPKTHGVASEPAAGHGLHEGSGDQDRSQESRHDDELRDADAGAGDTRGTRPVAPVQGEEDANTGERMTPSGPTGPADPHDRPGGDLFASRPEFGDPTHSGHATGTKGAEQASQPSNVADSGDEREDDSDDDVDWVNGPVDEEAIDERPVDDVVDWINGPSDDESVTMEVPEERSSDTDHLVAAAAAGGGRDATAAGAPADEVIARMPEQPHVATPDEDEATHGDQSSEESRDDVEGAGSADAAHEDEGQHLGRQDDSDAGSQGRRQRRVSGYDEVRDGGYGVGSAAPIEDGAQPLGHAIKAVRGSGTYLAPGAQGYDDVEPDVWFYDEQAARNAGYRSGSDA</sequence>
<feature type="region of interest" description="Disordered" evidence="1">
    <location>
        <begin position="255"/>
        <end position="564"/>
    </location>
</feature>
<evidence type="ECO:0000313" key="4">
    <source>
        <dbReference type="Proteomes" id="UP000019494"/>
    </source>
</evidence>
<feature type="compositionally biased region" description="Acidic residues" evidence="1">
    <location>
        <begin position="258"/>
        <end position="267"/>
    </location>
</feature>
<evidence type="ECO:0000313" key="3">
    <source>
        <dbReference type="EMBL" id="EWT03861.1"/>
    </source>
</evidence>
<name>W9GCB9_9MICO</name>
<gene>
    <name evidence="3" type="ORF">N864_17605</name>
</gene>
<organism evidence="3 4">
    <name type="scientific">Intrasporangium chromatireducens Q5-1</name>
    <dbReference type="NCBI Taxonomy" id="584657"/>
    <lineage>
        <taxon>Bacteria</taxon>
        <taxon>Bacillati</taxon>
        <taxon>Actinomycetota</taxon>
        <taxon>Actinomycetes</taxon>
        <taxon>Micrococcales</taxon>
        <taxon>Intrasporangiaceae</taxon>
        <taxon>Intrasporangium</taxon>
    </lineage>
</organism>
<dbReference type="OrthoDB" id="4871889at2"/>
<feature type="compositionally biased region" description="Basic and acidic residues" evidence="1">
    <location>
        <begin position="515"/>
        <end position="529"/>
    </location>
</feature>
<accession>W9GCB9</accession>
<keyword evidence="2" id="KW-0472">Membrane</keyword>
<dbReference type="Proteomes" id="UP000019494">
    <property type="component" value="Unassembled WGS sequence"/>
</dbReference>
<feature type="compositionally biased region" description="Acidic residues" evidence="1">
    <location>
        <begin position="393"/>
        <end position="417"/>
    </location>
</feature>